<dbReference type="KEGG" id="ahel:Q31a_17770"/>
<keyword evidence="4" id="KW-1185">Reference proteome</keyword>
<dbReference type="RefSeq" id="WP_145076451.1">
    <property type="nucleotide sequence ID" value="NZ_CP036298.1"/>
</dbReference>
<organism evidence="3 4">
    <name type="scientific">Aureliella helgolandensis</name>
    <dbReference type="NCBI Taxonomy" id="2527968"/>
    <lineage>
        <taxon>Bacteria</taxon>
        <taxon>Pseudomonadati</taxon>
        <taxon>Planctomycetota</taxon>
        <taxon>Planctomycetia</taxon>
        <taxon>Pirellulales</taxon>
        <taxon>Pirellulaceae</taxon>
        <taxon>Aureliella</taxon>
    </lineage>
</organism>
<sequence>MIKSAITVSLVEEARGGPFVFWNGLQDAFEQAAKHGFDAVEVFAPGPDAVDPQELKQLCDTHQLSVAAVGTGAGMVKLGLSLTDPDAGKRKAAREFVKQMIDFGGQFAAPAIIGSMQGRWGGSLSRDAALEMLKEALEELGQHALHSQVPLIYEPLNRYETNLIKTMADGVQYLESLSTQNVRLLADLFHMNIEESDIADAIRTGGKHIGHVHFVDSNRQATGLGHMDYAPIAAALKEIGYAGYASAESLPIPDSETAAAKTIAAFNKYLR</sequence>
<reference evidence="3 4" key="1">
    <citation type="submission" date="2019-02" db="EMBL/GenBank/DDBJ databases">
        <title>Deep-cultivation of Planctomycetes and their phenomic and genomic characterization uncovers novel biology.</title>
        <authorList>
            <person name="Wiegand S."/>
            <person name="Jogler M."/>
            <person name="Boedeker C."/>
            <person name="Pinto D."/>
            <person name="Vollmers J."/>
            <person name="Rivas-Marin E."/>
            <person name="Kohn T."/>
            <person name="Peeters S.H."/>
            <person name="Heuer A."/>
            <person name="Rast P."/>
            <person name="Oberbeckmann S."/>
            <person name="Bunk B."/>
            <person name="Jeske O."/>
            <person name="Meyerdierks A."/>
            <person name="Storesund J.E."/>
            <person name="Kallscheuer N."/>
            <person name="Luecker S."/>
            <person name="Lage O.M."/>
            <person name="Pohl T."/>
            <person name="Merkel B.J."/>
            <person name="Hornburger P."/>
            <person name="Mueller R.-W."/>
            <person name="Bruemmer F."/>
            <person name="Labrenz M."/>
            <person name="Spormann A.M."/>
            <person name="Op den Camp H."/>
            <person name="Overmann J."/>
            <person name="Amann R."/>
            <person name="Jetten M.S.M."/>
            <person name="Mascher T."/>
            <person name="Medema M.H."/>
            <person name="Devos D.P."/>
            <person name="Kaster A.-K."/>
            <person name="Ovreas L."/>
            <person name="Rohde M."/>
            <person name="Galperin M.Y."/>
            <person name="Jogler C."/>
        </authorList>
    </citation>
    <scope>NUCLEOTIDE SEQUENCE [LARGE SCALE GENOMIC DNA]</scope>
    <source>
        <strain evidence="3 4">Q31a</strain>
    </source>
</reference>
<dbReference type="Gene3D" id="3.20.20.150">
    <property type="entry name" value="Divalent-metal-dependent TIM barrel enzymes"/>
    <property type="match status" value="1"/>
</dbReference>
<dbReference type="InterPro" id="IPR013022">
    <property type="entry name" value="Xyl_isomerase-like_TIM-brl"/>
</dbReference>
<dbReference type="Proteomes" id="UP000318017">
    <property type="component" value="Chromosome"/>
</dbReference>
<protein>
    <submittedName>
        <fullName evidence="3">D-tagatose 3-epimerase</fullName>
        <ecNumber evidence="3">5.3.1.-</ecNumber>
    </submittedName>
</protein>
<dbReference type="InterPro" id="IPR050417">
    <property type="entry name" value="Sugar_Epim/Isomerase"/>
</dbReference>
<keyword evidence="1 3" id="KW-0413">Isomerase</keyword>
<dbReference type="InterPro" id="IPR036237">
    <property type="entry name" value="Xyl_isomerase-like_sf"/>
</dbReference>
<dbReference type="Pfam" id="PF01261">
    <property type="entry name" value="AP_endonuc_2"/>
    <property type="match status" value="1"/>
</dbReference>
<dbReference type="EC" id="5.3.1.-" evidence="3"/>
<name>A0A518G4G0_9BACT</name>
<dbReference type="EMBL" id="CP036298">
    <property type="protein sequence ID" value="QDV23478.1"/>
    <property type="molecule type" value="Genomic_DNA"/>
</dbReference>
<proteinExistence type="predicted"/>
<dbReference type="GO" id="GO:0016853">
    <property type="term" value="F:isomerase activity"/>
    <property type="evidence" value="ECO:0007669"/>
    <property type="project" value="UniProtKB-KW"/>
</dbReference>
<dbReference type="OrthoDB" id="9814946at2"/>
<evidence type="ECO:0000313" key="3">
    <source>
        <dbReference type="EMBL" id="QDV23478.1"/>
    </source>
</evidence>
<evidence type="ECO:0000259" key="2">
    <source>
        <dbReference type="Pfam" id="PF01261"/>
    </source>
</evidence>
<gene>
    <name evidence="3" type="ORF">Q31a_17770</name>
</gene>
<dbReference type="PANTHER" id="PTHR43489">
    <property type="entry name" value="ISOMERASE"/>
    <property type="match status" value="1"/>
</dbReference>
<evidence type="ECO:0000313" key="4">
    <source>
        <dbReference type="Proteomes" id="UP000318017"/>
    </source>
</evidence>
<dbReference type="AlphaFoldDB" id="A0A518G4G0"/>
<accession>A0A518G4G0</accession>
<evidence type="ECO:0000256" key="1">
    <source>
        <dbReference type="ARBA" id="ARBA00023235"/>
    </source>
</evidence>
<dbReference type="PANTHER" id="PTHR43489:SF7">
    <property type="entry name" value="3-DEHYDRO-D-GULOSIDE 4-EPIMERASE-RELATED"/>
    <property type="match status" value="1"/>
</dbReference>
<feature type="domain" description="Xylose isomerase-like TIM barrel" evidence="2">
    <location>
        <begin position="29"/>
        <end position="266"/>
    </location>
</feature>
<dbReference type="SUPFAM" id="SSF51658">
    <property type="entry name" value="Xylose isomerase-like"/>
    <property type="match status" value="1"/>
</dbReference>